<dbReference type="Pfam" id="PF13242">
    <property type="entry name" value="Hydrolase_like"/>
    <property type="match status" value="1"/>
</dbReference>
<dbReference type="EMBL" id="LR031358">
    <property type="protein sequence ID" value="VDB98004.1"/>
    <property type="molecule type" value="Genomic_DNA"/>
</dbReference>
<dbReference type="AlphaFoldDB" id="A0A3S7H1J6"/>
<keyword evidence="2" id="KW-0378">Hydrolase</keyword>
<reference evidence="2 4" key="2">
    <citation type="submission" date="2018-08" db="EMBL/GenBank/DDBJ databases">
        <authorList>
            <person name="Lorentzen P. G. S. M."/>
        </authorList>
    </citation>
    <scope>NUCLEOTIDE SEQUENCE [LARGE SCALE GENOMIC DNA]</scope>
    <source>
        <strain evidence="2 4">CRBO_1381</strain>
    </source>
</reference>
<dbReference type="NCBIfam" id="TIGR01662">
    <property type="entry name" value="HAD-SF-IIIA"/>
    <property type="match status" value="1"/>
</dbReference>
<dbReference type="NCBIfam" id="TIGR01668">
    <property type="entry name" value="YqeG_hyp_ppase"/>
    <property type="match status" value="1"/>
</dbReference>
<dbReference type="InterPro" id="IPR036412">
    <property type="entry name" value="HAD-like_sf"/>
</dbReference>
<accession>A0A3S7H1J6</accession>
<dbReference type="Gene3D" id="3.40.50.1000">
    <property type="entry name" value="HAD superfamily/HAD-like"/>
    <property type="match status" value="1"/>
</dbReference>
<dbReference type="InterPro" id="IPR023214">
    <property type="entry name" value="HAD_sf"/>
</dbReference>
<dbReference type="CDD" id="cd16416">
    <property type="entry name" value="HAD_BsYqeG-like"/>
    <property type="match status" value="1"/>
</dbReference>
<dbReference type="InterPro" id="IPR006549">
    <property type="entry name" value="HAD-SF_hydro_IIIA"/>
</dbReference>
<dbReference type="EMBL" id="MLOK01000036">
    <property type="protein sequence ID" value="OIM21401.1"/>
    <property type="molecule type" value="Genomic_DNA"/>
</dbReference>
<gene>
    <name evidence="1" type="ORF">ATX59_04300</name>
    <name evidence="2" type="ORF">OENI_0873</name>
</gene>
<dbReference type="EC" id="3.1.3.-" evidence="2"/>
<dbReference type="Proteomes" id="UP000294726">
    <property type="component" value="Chromosome"/>
</dbReference>
<evidence type="ECO:0000313" key="3">
    <source>
        <dbReference type="Proteomes" id="UP000181728"/>
    </source>
</evidence>
<name>A0A3S7H1J6_OENOE</name>
<organism evidence="2 4">
    <name type="scientific">Oenococcus oeni</name>
    <name type="common">Leuconostoc oenos</name>
    <dbReference type="NCBI Taxonomy" id="1247"/>
    <lineage>
        <taxon>Bacteria</taxon>
        <taxon>Bacillati</taxon>
        <taxon>Bacillota</taxon>
        <taxon>Bacilli</taxon>
        <taxon>Lactobacillales</taxon>
        <taxon>Lactobacillaceae</taxon>
        <taxon>Oenococcus</taxon>
    </lineage>
</organism>
<evidence type="ECO:0000313" key="4">
    <source>
        <dbReference type="Proteomes" id="UP000294726"/>
    </source>
</evidence>
<dbReference type="GO" id="GO:0008962">
    <property type="term" value="F:phosphatidylglycerophosphatase activity"/>
    <property type="evidence" value="ECO:0007669"/>
    <property type="project" value="InterPro"/>
</dbReference>
<dbReference type="SUPFAM" id="SSF56784">
    <property type="entry name" value="HAD-like"/>
    <property type="match status" value="1"/>
</dbReference>
<dbReference type="InterPro" id="IPR010021">
    <property type="entry name" value="PGPP1/Gep4"/>
</dbReference>
<sequence>MQGIYEPTYRVKKAWGISPRALKSHGITTVLADLDNTLVAWNKPEGGDDFFVWHEKLSDAKINLIVVSNNSTGRVKKAVKALGVPFESWSLKPLPRGIKKTLRDFNLSKEEVIMVGDQIMTDIVAANLAGVRSVLVKPLIETDGFPTRINRYFAKLVTKNKKENWEDDIVDPK</sequence>
<proteinExistence type="predicted"/>
<protein>
    <submittedName>
        <fullName evidence="1">HAD family hydrolase</fullName>
    </submittedName>
    <submittedName>
        <fullName evidence="2">Phosphatase (Active on GMP and Glc-6-P)</fullName>
        <ecNumber evidence="2">3.1.3.-</ecNumber>
    </submittedName>
</protein>
<dbReference type="Proteomes" id="UP000181728">
    <property type="component" value="Unassembled WGS sequence"/>
</dbReference>
<dbReference type="RefSeq" id="WP_032818790.1">
    <property type="nucleotide sequence ID" value="NZ_CP014324.1"/>
</dbReference>
<reference evidence="1 3" key="1">
    <citation type="journal article" date="2016" name="BMC Genomics">
        <title>Consensus pan-genome assembly of the specialised wine bacterium Oenococcus oeni.</title>
        <authorList>
            <person name="Sternes P.R."/>
            <person name="Borneman A.R."/>
        </authorList>
    </citation>
    <scope>NUCLEOTIDE SEQUENCE [LARGE SCALE GENOMIC DNA]</scope>
    <source>
        <strain evidence="1 3">AWRIB661</strain>
    </source>
</reference>
<evidence type="ECO:0000313" key="2">
    <source>
        <dbReference type="EMBL" id="VDB98004.1"/>
    </source>
</evidence>
<evidence type="ECO:0000313" key="1">
    <source>
        <dbReference type="EMBL" id="OIM21401.1"/>
    </source>
</evidence>